<feature type="non-terminal residue" evidence="1">
    <location>
        <position position="1"/>
    </location>
</feature>
<gene>
    <name evidence="1" type="ORF">K402DRAFT_297898</name>
</gene>
<dbReference type="AlphaFoldDB" id="A0A6G1H8R3"/>
<dbReference type="PANTHER" id="PTHR38643:SF1">
    <property type="entry name" value="PURINE NUCLEOSIDE PERMEASE C285.05-RELATED"/>
    <property type="match status" value="1"/>
</dbReference>
<protein>
    <submittedName>
        <fullName evidence="1">NUP-domain-containing protein</fullName>
    </submittedName>
</protein>
<proteinExistence type="predicted"/>
<evidence type="ECO:0000313" key="2">
    <source>
        <dbReference type="Proteomes" id="UP000800041"/>
    </source>
</evidence>
<reference evidence="1" key="1">
    <citation type="journal article" date="2020" name="Stud. Mycol.">
        <title>101 Dothideomycetes genomes: a test case for predicting lifestyles and emergence of pathogens.</title>
        <authorList>
            <person name="Haridas S."/>
            <person name="Albert R."/>
            <person name="Binder M."/>
            <person name="Bloem J."/>
            <person name="Labutti K."/>
            <person name="Salamov A."/>
            <person name="Andreopoulos B."/>
            <person name="Baker S."/>
            <person name="Barry K."/>
            <person name="Bills G."/>
            <person name="Bluhm B."/>
            <person name="Cannon C."/>
            <person name="Castanera R."/>
            <person name="Culley D."/>
            <person name="Daum C."/>
            <person name="Ezra D."/>
            <person name="Gonzalez J."/>
            <person name="Henrissat B."/>
            <person name="Kuo A."/>
            <person name="Liang C."/>
            <person name="Lipzen A."/>
            <person name="Lutzoni F."/>
            <person name="Magnuson J."/>
            <person name="Mondo S."/>
            <person name="Nolan M."/>
            <person name="Ohm R."/>
            <person name="Pangilinan J."/>
            <person name="Park H.-J."/>
            <person name="Ramirez L."/>
            <person name="Alfaro M."/>
            <person name="Sun H."/>
            <person name="Tritt A."/>
            <person name="Yoshinaga Y."/>
            <person name="Zwiers L.-H."/>
            <person name="Turgeon B."/>
            <person name="Goodwin S."/>
            <person name="Spatafora J."/>
            <person name="Crous P."/>
            <person name="Grigoriev I."/>
        </authorList>
    </citation>
    <scope>NUCLEOTIDE SEQUENCE</scope>
    <source>
        <strain evidence="1">CBS 113979</strain>
    </source>
</reference>
<keyword evidence="2" id="KW-1185">Reference proteome</keyword>
<dbReference type="Proteomes" id="UP000800041">
    <property type="component" value="Unassembled WGS sequence"/>
</dbReference>
<accession>A0A6G1H8R3</accession>
<name>A0A6G1H8R3_9PEZI</name>
<dbReference type="GO" id="GO:0055085">
    <property type="term" value="P:transmembrane transport"/>
    <property type="evidence" value="ECO:0007669"/>
    <property type="project" value="InterPro"/>
</dbReference>
<dbReference type="EMBL" id="ML977145">
    <property type="protein sequence ID" value="KAF1989410.1"/>
    <property type="molecule type" value="Genomic_DNA"/>
</dbReference>
<evidence type="ECO:0000313" key="1">
    <source>
        <dbReference type="EMBL" id="KAF1989410.1"/>
    </source>
</evidence>
<dbReference type="Pfam" id="PF06516">
    <property type="entry name" value="NUP"/>
    <property type="match status" value="1"/>
</dbReference>
<dbReference type="InterPro" id="IPR009486">
    <property type="entry name" value="Pur_nuclsid_perm"/>
</dbReference>
<dbReference type="OrthoDB" id="2331083at2759"/>
<dbReference type="GO" id="GO:0005783">
    <property type="term" value="C:endoplasmic reticulum"/>
    <property type="evidence" value="ECO:0007669"/>
    <property type="project" value="TreeGrafter"/>
</dbReference>
<feature type="non-terminal residue" evidence="1">
    <location>
        <position position="124"/>
    </location>
</feature>
<dbReference type="PANTHER" id="PTHR38643">
    <property type="entry name" value="PURINE NUCLEOSIDE PERMEASE C285.05-RELATED"/>
    <property type="match status" value="1"/>
</dbReference>
<sequence>SKIAPMVFILNMFGYEADAFFNVPEFNLFQKNITVPGLMPLFPQVHCTADGQISWLTEILEINAGISTNALLFSPLFNLTQTYFFIAGLAFVNPLHASTGSIIIPRHSIQVSLHTSIDARDFEP</sequence>
<organism evidence="1 2">
    <name type="scientific">Aulographum hederae CBS 113979</name>
    <dbReference type="NCBI Taxonomy" id="1176131"/>
    <lineage>
        <taxon>Eukaryota</taxon>
        <taxon>Fungi</taxon>
        <taxon>Dikarya</taxon>
        <taxon>Ascomycota</taxon>
        <taxon>Pezizomycotina</taxon>
        <taxon>Dothideomycetes</taxon>
        <taxon>Pleosporomycetidae</taxon>
        <taxon>Aulographales</taxon>
        <taxon>Aulographaceae</taxon>
    </lineage>
</organism>